<dbReference type="Proteomes" id="UP000326565">
    <property type="component" value="Unassembled WGS sequence"/>
</dbReference>
<dbReference type="EMBL" id="ML732380">
    <property type="protein sequence ID" value="KAB8068664.1"/>
    <property type="molecule type" value="Genomic_DNA"/>
</dbReference>
<evidence type="ECO:0000256" key="1">
    <source>
        <dbReference type="SAM" id="MobiDB-lite"/>
    </source>
</evidence>
<keyword evidence="3" id="KW-1185">Reference proteome</keyword>
<name>A0A5N5WMZ3_9EURO</name>
<evidence type="ECO:0000313" key="2">
    <source>
        <dbReference type="EMBL" id="KAB8068664.1"/>
    </source>
</evidence>
<evidence type="ECO:0000313" key="3">
    <source>
        <dbReference type="Proteomes" id="UP000326565"/>
    </source>
</evidence>
<organism evidence="2 3">
    <name type="scientific">Aspergillus leporis</name>
    <dbReference type="NCBI Taxonomy" id="41062"/>
    <lineage>
        <taxon>Eukaryota</taxon>
        <taxon>Fungi</taxon>
        <taxon>Dikarya</taxon>
        <taxon>Ascomycota</taxon>
        <taxon>Pezizomycotina</taxon>
        <taxon>Eurotiomycetes</taxon>
        <taxon>Eurotiomycetidae</taxon>
        <taxon>Eurotiales</taxon>
        <taxon>Aspergillaceae</taxon>
        <taxon>Aspergillus</taxon>
        <taxon>Aspergillus subgen. Circumdati</taxon>
    </lineage>
</organism>
<feature type="compositionally biased region" description="Polar residues" evidence="1">
    <location>
        <begin position="8"/>
        <end position="23"/>
    </location>
</feature>
<reference evidence="2 3" key="1">
    <citation type="submission" date="2019-04" db="EMBL/GenBank/DDBJ databases">
        <title>Friends and foes A comparative genomics study of 23 Aspergillus species from section Flavi.</title>
        <authorList>
            <consortium name="DOE Joint Genome Institute"/>
            <person name="Kjaerbolling I."/>
            <person name="Vesth T."/>
            <person name="Frisvad J.C."/>
            <person name="Nybo J.L."/>
            <person name="Theobald S."/>
            <person name="Kildgaard S."/>
            <person name="Isbrandt T."/>
            <person name="Kuo A."/>
            <person name="Sato A."/>
            <person name="Lyhne E.K."/>
            <person name="Kogle M.E."/>
            <person name="Wiebenga A."/>
            <person name="Kun R.S."/>
            <person name="Lubbers R.J."/>
            <person name="Makela M.R."/>
            <person name="Barry K."/>
            <person name="Chovatia M."/>
            <person name="Clum A."/>
            <person name="Daum C."/>
            <person name="Haridas S."/>
            <person name="He G."/>
            <person name="LaButti K."/>
            <person name="Lipzen A."/>
            <person name="Mondo S."/>
            <person name="Riley R."/>
            <person name="Salamov A."/>
            <person name="Simmons B.A."/>
            <person name="Magnuson J.K."/>
            <person name="Henrissat B."/>
            <person name="Mortensen U.H."/>
            <person name="Larsen T.O."/>
            <person name="Devries R.P."/>
            <person name="Grigoriev I.V."/>
            <person name="Machida M."/>
            <person name="Baker S.E."/>
            <person name="Andersen M.R."/>
        </authorList>
    </citation>
    <scope>NUCLEOTIDE SEQUENCE [LARGE SCALE GENOMIC DNA]</scope>
    <source>
        <strain evidence="2 3">CBS 151.66</strain>
    </source>
</reference>
<protein>
    <submittedName>
        <fullName evidence="2">Uncharacterized protein</fullName>
    </submittedName>
</protein>
<accession>A0A5N5WMZ3</accession>
<proteinExistence type="predicted"/>
<dbReference type="OrthoDB" id="10273148at2759"/>
<sequence length="104" mass="11985">MNREEAILSTTTQNEHSQSSRLPRQNFAETIKNDILNHSDDTTYEALFITASTIEYGYHVTCEHFAAVCKDPTYISQCIIQAESEDRHPSTAKEWFPNPQPFEF</sequence>
<feature type="region of interest" description="Disordered" evidence="1">
    <location>
        <begin position="1"/>
        <end position="25"/>
    </location>
</feature>
<dbReference type="AlphaFoldDB" id="A0A5N5WMZ3"/>
<gene>
    <name evidence="2" type="ORF">BDV29DRAFT_162194</name>
</gene>